<gene>
    <name evidence="2" type="ORF">CLHOM_24690</name>
</gene>
<keyword evidence="3" id="KW-1185">Reference proteome</keyword>
<dbReference type="EMBL" id="LHUR01000028">
    <property type="protein sequence ID" value="KOA19088.1"/>
    <property type="molecule type" value="Genomic_DNA"/>
</dbReference>
<keyword evidence="1" id="KW-1133">Transmembrane helix</keyword>
<dbReference type="PATRIC" id="fig|1121318.3.peg.2485"/>
<keyword evidence="1" id="KW-0812">Transmembrane</keyword>
<dbReference type="RefSeq" id="WP_052221975.1">
    <property type="nucleotide sequence ID" value="NZ_LHUR01000028.1"/>
</dbReference>
<proteinExistence type="predicted"/>
<protein>
    <submittedName>
        <fullName evidence="2">Uncharacterized protein</fullName>
    </submittedName>
</protein>
<dbReference type="Proteomes" id="UP000037043">
    <property type="component" value="Unassembled WGS sequence"/>
</dbReference>
<sequence>MYKETVARKKMPTIFIIVIYLATYVVISDVVKNVSMGSILIGEYLKIALTLLVLVIIIKQVNKCSIRYKYSIIADELIIYRLKGSREEVIESVKLGDIQCVEKTNLLKYNLDRFFCKKCACINFINDVYECKYSNNNNSGKFYFEPSYKLISKLNIFNNNIKH</sequence>
<feature type="transmembrane region" description="Helical" evidence="1">
    <location>
        <begin position="12"/>
        <end position="31"/>
    </location>
</feature>
<name>A0A0L6Z8F2_9CLOT</name>
<comment type="caution">
    <text evidence="2">The sequence shown here is derived from an EMBL/GenBank/DDBJ whole genome shotgun (WGS) entry which is preliminary data.</text>
</comment>
<evidence type="ECO:0000313" key="3">
    <source>
        <dbReference type="Proteomes" id="UP000037043"/>
    </source>
</evidence>
<keyword evidence="1" id="KW-0472">Membrane</keyword>
<evidence type="ECO:0000256" key="1">
    <source>
        <dbReference type="SAM" id="Phobius"/>
    </source>
</evidence>
<reference evidence="3" key="1">
    <citation type="submission" date="2015-08" db="EMBL/GenBank/DDBJ databases">
        <title>Genome sequence of the strict anaerobe Clostridium homopropionicum LuHBu1 (DSM 5847T).</title>
        <authorList>
            <person name="Poehlein A."/>
            <person name="Beck M."/>
            <person name="Schiel-Bengelsdorf B."/>
            <person name="Bengelsdorf F.R."/>
            <person name="Daniel R."/>
            <person name="Duerre P."/>
        </authorList>
    </citation>
    <scope>NUCLEOTIDE SEQUENCE [LARGE SCALE GENOMIC DNA]</scope>
    <source>
        <strain evidence="3">DSM 5847</strain>
    </source>
</reference>
<feature type="transmembrane region" description="Helical" evidence="1">
    <location>
        <begin position="37"/>
        <end position="58"/>
    </location>
</feature>
<organism evidence="2 3">
    <name type="scientific">Clostridium homopropionicum DSM 5847</name>
    <dbReference type="NCBI Taxonomy" id="1121318"/>
    <lineage>
        <taxon>Bacteria</taxon>
        <taxon>Bacillati</taxon>
        <taxon>Bacillota</taxon>
        <taxon>Clostridia</taxon>
        <taxon>Eubacteriales</taxon>
        <taxon>Clostridiaceae</taxon>
        <taxon>Clostridium</taxon>
    </lineage>
</organism>
<dbReference type="STRING" id="36844.SAMN04488501_1197"/>
<accession>A0A0L6Z8F2</accession>
<evidence type="ECO:0000313" key="2">
    <source>
        <dbReference type="EMBL" id="KOA19088.1"/>
    </source>
</evidence>
<dbReference type="AlphaFoldDB" id="A0A0L6Z8F2"/>